<dbReference type="InterPro" id="IPR008969">
    <property type="entry name" value="CarboxyPept-like_regulatory"/>
</dbReference>
<evidence type="ECO:0000256" key="1">
    <source>
        <dbReference type="SAM" id="SignalP"/>
    </source>
</evidence>
<evidence type="ECO:0000259" key="2">
    <source>
        <dbReference type="Pfam" id="PF16371"/>
    </source>
</evidence>
<name>A0A1G8LYF3_BACOV</name>
<sequence>MKKINFRKTLFAAVLLFQLNAIAAFGQTVVKGSVKDNTGKPISGVVVTDGAHFNTTDAEGNYVLNTDPTRYPMVYISTPAAYELPSKEGVADGFYQYLDAGKSENQYDFVLTKRQKPVDEFVYIVLSDPQVRNEKQLDRFRTETVPDLKQTADSLKNFEIVGMGLGDLVWDAMNLYAPYR</sequence>
<dbReference type="Pfam" id="PF16371">
    <property type="entry name" value="MetallophosN"/>
    <property type="match status" value="1"/>
</dbReference>
<feature type="signal peptide" evidence="1">
    <location>
        <begin position="1"/>
        <end position="23"/>
    </location>
</feature>
<organism evidence="3 4">
    <name type="scientific">Bacteroides ovatus</name>
    <dbReference type="NCBI Taxonomy" id="28116"/>
    <lineage>
        <taxon>Bacteria</taxon>
        <taxon>Pseudomonadati</taxon>
        <taxon>Bacteroidota</taxon>
        <taxon>Bacteroidia</taxon>
        <taxon>Bacteroidales</taxon>
        <taxon>Bacteroidaceae</taxon>
        <taxon>Bacteroides</taxon>
    </lineage>
</organism>
<dbReference type="Gene3D" id="2.60.40.1120">
    <property type="entry name" value="Carboxypeptidase-like, regulatory domain"/>
    <property type="match status" value="1"/>
</dbReference>
<feature type="domain" description="Calcineurin-like phosphoesterase N-terminal" evidence="2">
    <location>
        <begin position="32"/>
        <end position="111"/>
    </location>
</feature>
<feature type="chain" id="PRO_5010194071" evidence="1">
    <location>
        <begin position="24"/>
        <end position="180"/>
    </location>
</feature>
<accession>A0A1G8LYF3</accession>
<proteinExistence type="predicted"/>
<dbReference type="SUPFAM" id="SSF49464">
    <property type="entry name" value="Carboxypeptidase regulatory domain-like"/>
    <property type="match status" value="1"/>
</dbReference>
<evidence type="ECO:0000313" key="3">
    <source>
        <dbReference type="EMBL" id="SDI60527.1"/>
    </source>
</evidence>
<gene>
    <name evidence="3" type="ORF">SAMN05192582_105811</name>
</gene>
<evidence type="ECO:0000313" key="4">
    <source>
        <dbReference type="Proteomes" id="UP000181870"/>
    </source>
</evidence>
<dbReference type="Proteomes" id="UP000181870">
    <property type="component" value="Unassembled WGS sequence"/>
</dbReference>
<dbReference type="InterPro" id="IPR032285">
    <property type="entry name" value="Metallophos_N"/>
</dbReference>
<reference evidence="3 4" key="1">
    <citation type="submission" date="2016-10" db="EMBL/GenBank/DDBJ databases">
        <authorList>
            <person name="de Groot N.N."/>
        </authorList>
    </citation>
    <scope>NUCLEOTIDE SEQUENCE [LARGE SCALE GENOMIC DNA]</scope>
    <source>
        <strain evidence="3 4">NLAE-zl-C57</strain>
    </source>
</reference>
<dbReference type="AlphaFoldDB" id="A0A1G8LYF3"/>
<protein>
    <submittedName>
        <fullName evidence="3">N terminal of Calcineurin-like phosphoesterase</fullName>
    </submittedName>
</protein>
<keyword evidence="1" id="KW-0732">Signal</keyword>
<dbReference type="EMBL" id="FNDO01000058">
    <property type="protein sequence ID" value="SDI60527.1"/>
    <property type="molecule type" value="Genomic_DNA"/>
</dbReference>